<organism evidence="2">
    <name type="scientific">Corethron hystrix</name>
    <dbReference type="NCBI Taxonomy" id="216773"/>
    <lineage>
        <taxon>Eukaryota</taxon>
        <taxon>Sar</taxon>
        <taxon>Stramenopiles</taxon>
        <taxon>Ochrophyta</taxon>
        <taxon>Bacillariophyta</taxon>
        <taxon>Coscinodiscophyceae</taxon>
        <taxon>Corethrophycidae</taxon>
        <taxon>Corethrales</taxon>
        <taxon>Corethraceae</taxon>
        <taxon>Corethron</taxon>
    </lineage>
</organism>
<proteinExistence type="predicted"/>
<feature type="compositionally biased region" description="Basic residues" evidence="1">
    <location>
        <begin position="232"/>
        <end position="250"/>
    </location>
</feature>
<reference evidence="2" key="1">
    <citation type="submission" date="2021-01" db="EMBL/GenBank/DDBJ databases">
        <authorList>
            <person name="Corre E."/>
            <person name="Pelletier E."/>
            <person name="Niang G."/>
            <person name="Scheremetjew M."/>
            <person name="Finn R."/>
            <person name="Kale V."/>
            <person name="Holt S."/>
            <person name="Cochrane G."/>
            <person name="Meng A."/>
            <person name="Brown T."/>
            <person name="Cohen L."/>
        </authorList>
    </citation>
    <scope>NUCLEOTIDE SEQUENCE</scope>
    <source>
        <strain evidence="2">308</strain>
    </source>
</reference>
<feature type="compositionally biased region" description="Basic residues" evidence="1">
    <location>
        <begin position="287"/>
        <end position="300"/>
    </location>
</feature>
<dbReference type="GO" id="GO:0005634">
    <property type="term" value="C:nucleus"/>
    <property type="evidence" value="ECO:0007669"/>
    <property type="project" value="TreeGrafter"/>
</dbReference>
<dbReference type="AlphaFoldDB" id="A0A7S1G1C1"/>
<dbReference type="InterPro" id="IPR040014">
    <property type="entry name" value="CIR1"/>
</dbReference>
<accession>A0A7S1G1C1</accession>
<feature type="compositionally biased region" description="Polar residues" evidence="1">
    <location>
        <begin position="203"/>
        <end position="213"/>
    </location>
</feature>
<gene>
    <name evidence="2" type="ORF">CHYS00102_LOCUS29987</name>
</gene>
<feature type="compositionally biased region" description="Basic and acidic residues" evidence="1">
    <location>
        <begin position="325"/>
        <end position="342"/>
    </location>
</feature>
<sequence>MYAVPAGLGMEKTEDDLFASSAGAGGDPGDDDAAAAFRRQFMESSDPSGEALVANHDGLAAKRDAVDGNGVGDALKTEESAEKKVDNRTALEKSVNRPLSAAATTLEQQLERFPQLKNAPIAGGMKGTNVSVSFKPLGMELRNVRCMKCGEWGHSKGDRECKVDGWNPFAPKSTVIMKAPIMMDKPDGVVLESKPDDVGYYGPSSTQNMSTAVEGQDVHRSRSDNREEKYDKPRKKKDRYRHHRHRRRRSHSSDEYSSYSTVESLDRSYGRSRSKSRSLDREDSRRGREKNRHRNKRHRCRERDRKKSRHSSREDRQRQKRSSRGGHERDHKRYHGGDDKKEKDRHRRHER</sequence>
<dbReference type="GO" id="GO:0003714">
    <property type="term" value="F:transcription corepressor activity"/>
    <property type="evidence" value="ECO:0007669"/>
    <property type="project" value="InterPro"/>
</dbReference>
<dbReference type="PANTHER" id="PTHR13151:SF2">
    <property type="entry name" value="COREPRESSOR INTERACTING WITH RBPJ 1"/>
    <property type="match status" value="1"/>
</dbReference>
<name>A0A7S1G1C1_9STRA</name>
<dbReference type="PANTHER" id="PTHR13151">
    <property type="entry name" value="CBF1 INTERACTING COREPRESSOR CIR"/>
    <property type="match status" value="1"/>
</dbReference>
<feature type="region of interest" description="Disordered" evidence="1">
    <location>
        <begin position="188"/>
        <end position="351"/>
    </location>
</feature>
<dbReference type="EMBL" id="HBFR01041029">
    <property type="protein sequence ID" value="CAD8902768.1"/>
    <property type="molecule type" value="Transcribed_RNA"/>
</dbReference>
<evidence type="ECO:0000256" key="1">
    <source>
        <dbReference type="SAM" id="MobiDB-lite"/>
    </source>
</evidence>
<feature type="compositionally biased region" description="Basic and acidic residues" evidence="1">
    <location>
        <begin position="301"/>
        <end position="317"/>
    </location>
</feature>
<feature type="compositionally biased region" description="Basic and acidic residues" evidence="1">
    <location>
        <begin position="216"/>
        <end position="231"/>
    </location>
</feature>
<feature type="compositionally biased region" description="Basic and acidic residues" evidence="1">
    <location>
        <begin position="277"/>
        <end position="286"/>
    </location>
</feature>
<evidence type="ECO:0000313" key="2">
    <source>
        <dbReference type="EMBL" id="CAD8902768.1"/>
    </source>
</evidence>
<evidence type="ECO:0008006" key="3">
    <source>
        <dbReference type="Google" id="ProtNLM"/>
    </source>
</evidence>
<protein>
    <recommendedName>
        <fullName evidence="3">CBF1-interacting co-repressor CIR N-terminal domain-containing protein</fullName>
    </recommendedName>
</protein>